<gene>
    <name evidence="1" type="ORF">O0I10_003072</name>
</gene>
<protein>
    <submittedName>
        <fullName evidence="1">Uncharacterized protein</fullName>
    </submittedName>
</protein>
<organism evidence="1 2">
    <name type="scientific">Lichtheimia ornata</name>
    <dbReference type="NCBI Taxonomy" id="688661"/>
    <lineage>
        <taxon>Eukaryota</taxon>
        <taxon>Fungi</taxon>
        <taxon>Fungi incertae sedis</taxon>
        <taxon>Mucoromycota</taxon>
        <taxon>Mucoromycotina</taxon>
        <taxon>Mucoromycetes</taxon>
        <taxon>Mucorales</taxon>
        <taxon>Lichtheimiaceae</taxon>
        <taxon>Lichtheimia</taxon>
    </lineage>
</organism>
<name>A0AAD7VBC2_9FUNG</name>
<dbReference type="AlphaFoldDB" id="A0AAD7VBC2"/>
<reference evidence="1 2" key="1">
    <citation type="submission" date="2023-03" db="EMBL/GenBank/DDBJ databases">
        <title>Genome sequence of Lichtheimia ornata CBS 291.66.</title>
        <authorList>
            <person name="Mohabir J.T."/>
            <person name="Shea T.P."/>
            <person name="Kurbessoian T."/>
            <person name="Berby B."/>
            <person name="Fontaine J."/>
            <person name="Livny J."/>
            <person name="Gnirke A."/>
            <person name="Stajich J.E."/>
            <person name="Cuomo C.A."/>
        </authorList>
    </citation>
    <scope>NUCLEOTIDE SEQUENCE [LARGE SCALE GENOMIC DNA]</scope>
    <source>
        <strain evidence="1">CBS 291.66</strain>
    </source>
</reference>
<evidence type="ECO:0000313" key="1">
    <source>
        <dbReference type="EMBL" id="KAJ8661322.1"/>
    </source>
</evidence>
<dbReference type="EMBL" id="JARTCD010000009">
    <property type="protein sequence ID" value="KAJ8661322.1"/>
    <property type="molecule type" value="Genomic_DNA"/>
</dbReference>
<dbReference type="GeneID" id="83210485"/>
<dbReference type="RefSeq" id="XP_058346235.1">
    <property type="nucleotide sequence ID" value="XM_058483146.1"/>
</dbReference>
<sequence length="145" mass="16140">MEQGRRVSSGGAALSPFKPQLYTSLLYHLKRSLEPFRLVLPLFFSCESTFRLRRDLRGFPTNRIAKVQWIHTSASGAVDNVVCASISLHYGGSSWSGGIIGTSKTHCKRRQMDKAYTYIGMTAIGRQDEVGGVVKDVPDLISFRQ</sequence>
<dbReference type="Proteomes" id="UP001234581">
    <property type="component" value="Unassembled WGS sequence"/>
</dbReference>
<proteinExistence type="predicted"/>
<keyword evidence="2" id="KW-1185">Reference proteome</keyword>
<accession>A0AAD7VBC2</accession>
<evidence type="ECO:0000313" key="2">
    <source>
        <dbReference type="Proteomes" id="UP001234581"/>
    </source>
</evidence>
<comment type="caution">
    <text evidence="1">The sequence shown here is derived from an EMBL/GenBank/DDBJ whole genome shotgun (WGS) entry which is preliminary data.</text>
</comment>